<sequence>MLRALGAAGELNAENVIPTPADCVGEIPRTQSGAFSHILSC</sequence>
<protein>
    <submittedName>
        <fullName evidence="1">Uncharacterized protein</fullName>
    </submittedName>
</protein>
<dbReference type="AlphaFoldDB" id="X0T727"/>
<comment type="caution">
    <text evidence="1">The sequence shown here is derived from an EMBL/GenBank/DDBJ whole genome shotgun (WGS) entry which is preliminary data.</text>
</comment>
<evidence type="ECO:0000313" key="1">
    <source>
        <dbReference type="EMBL" id="GAF83962.1"/>
    </source>
</evidence>
<feature type="non-terminal residue" evidence="1">
    <location>
        <position position="41"/>
    </location>
</feature>
<organism evidence="1">
    <name type="scientific">marine sediment metagenome</name>
    <dbReference type="NCBI Taxonomy" id="412755"/>
    <lineage>
        <taxon>unclassified sequences</taxon>
        <taxon>metagenomes</taxon>
        <taxon>ecological metagenomes</taxon>
    </lineage>
</organism>
<accession>X0T727</accession>
<gene>
    <name evidence="1" type="ORF">S01H1_12058</name>
</gene>
<proteinExistence type="predicted"/>
<dbReference type="EMBL" id="BARS01006166">
    <property type="protein sequence ID" value="GAF83962.1"/>
    <property type="molecule type" value="Genomic_DNA"/>
</dbReference>
<reference evidence="1" key="1">
    <citation type="journal article" date="2014" name="Front. Microbiol.">
        <title>High frequency of phylogenetically diverse reductive dehalogenase-homologous genes in deep subseafloor sedimentary metagenomes.</title>
        <authorList>
            <person name="Kawai M."/>
            <person name="Futagami T."/>
            <person name="Toyoda A."/>
            <person name="Takaki Y."/>
            <person name="Nishi S."/>
            <person name="Hori S."/>
            <person name="Arai W."/>
            <person name="Tsubouchi T."/>
            <person name="Morono Y."/>
            <person name="Uchiyama I."/>
            <person name="Ito T."/>
            <person name="Fujiyama A."/>
            <person name="Inagaki F."/>
            <person name="Takami H."/>
        </authorList>
    </citation>
    <scope>NUCLEOTIDE SEQUENCE</scope>
    <source>
        <strain evidence="1">Expedition CK06-06</strain>
    </source>
</reference>
<name>X0T727_9ZZZZ</name>